<organism evidence="1 2">
    <name type="scientific">Acanthoscelides obtectus</name>
    <name type="common">Bean weevil</name>
    <name type="synonym">Bruchus obtectus</name>
    <dbReference type="NCBI Taxonomy" id="200917"/>
    <lineage>
        <taxon>Eukaryota</taxon>
        <taxon>Metazoa</taxon>
        <taxon>Ecdysozoa</taxon>
        <taxon>Arthropoda</taxon>
        <taxon>Hexapoda</taxon>
        <taxon>Insecta</taxon>
        <taxon>Pterygota</taxon>
        <taxon>Neoptera</taxon>
        <taxon>Endopterygota</taxon>
        <taxon>Coleoptera</taxon>
        <taxon>Polyphaga</taxon>
        <taxon>Cucujiformia</taxon>
        <taxon>Chrysomeloidea</taxon>
        <taxon>Chrysomelidae</taxon>
        <taxon>Bruchinae</taxon>
        <taxon>Bruchini</taxon>
        <taxon>Acanthoscelides</taxon>
    </lineage>
</organism>
<evidence type="ECO:0000313" key="1">
    <source>
        <dbReference type="EMBL" id="CAH1969329.1"/>
    </source>
</evidence>
<dbReference type="EMBL" id="CAKOFQ010006763">
    <property type="protein sequence ID" value="CAH1969329.1"/>
    <property type="molecule type" value="Genomic_DNA"/>
</dbReference>
<reference evidence="1" key="1">
    <citation type="submission" date="2022-03" db="EMBL/GenBank/DDBJ databases">
        <authorList>
            <person name="Sayadi A."/>
        </authorList>
    </citation>
    <scope>NUCLEOTIDE SEQUENCE</scope>
</reference>
<name>A0A9P0P6Q4_ACAOB</name>
<protein>
    <submittedName>
        <fullName evidence="1">Uncharacterized protein</fullName>
    </submittedName>
</protein>
<dbReference type="AlphaFoldDB" id="A0A9P0P6Q4"/>
<dbReference type="Proteomes" id="UP001152888">
    <property type="component" value="Unassembled WGS sequence"/>
</dbReference>
<proteinExistence type="predicted"/>
<comment type="caution">
    <text evidence="1">The sequence shown here is derived from an EMBL/GenBank/DDBJ whole genome shotgun (WGS) entry which is preliminary data.</text>
</comment>
<evidence type="ECO:0000313" key="2">
    <source>
        <dbReference type="Proteomes" id="UP001152888"/>
    </source>
</evidence>
<accession>A0A9P0P6Q4</accession>
<gene>
    <name evidence="1" type="ORF">ACAOBT_LOCUS8354</name>
</gene>
<keyword evidence="2" id="KW-1185">Reference proteome</keyword>
<sequence length="147" mass="15576">MYHASSVEILLATLDLAKHGLSAICVKTGLINYVLITTEFTYDVQVNTKELVTSGSCGGVLVAPMCLRFSRCELHGFESCILTLDVGSTIGGRQSRAVRCGGSIQRISEGASINYAKCSEEKGVELNLTSSCAVDKEASINIPAKAV</sequence>